<evidence type="ECO:0000256" key="2">
    <source>
        <dbReference type="ARBA" id="ARBA00010617"/>
    </source>
</evidence>
<proteinExistence type="inferred from homology"/>
<dbReference type="PRINTS" id="PR00463">
    <property type="entry name" value="EP450I"/>
</dbReference>
<reference evidence="10 11" key="1">
    <citation type="submission" date="2024-01" db="EMBL/GenBank/DDBJ databases">
        <authorList>
            <person name="Waweru B."/>
        </authorList>
    </citation>
    <scope>NUCLEOTIDE SEQUENCE [LARGE SCALE GENOMIC DNA]</scope>
</reference>
<dbReference type="InterPro" id="IPR002401">
    <property type="entry name" value="Cyt_P450_E_grp-I"/>
</dbReference>
<dbReference type="GO" id="GO:0016020">
    <property type="term" value="C:membrane"/>
    <property type="evidence" value="ECO:0007669"/>
    <property type="project" value="UniProtKB-SubCell"/>
</dbReference>
<dbReference type="InterPro" id="IPR001128">
    <property type="entry name" value="Cyt_P450"/>
</dbReference>
<dbReference type="CDD" id="cd11043">
    <property type="entry name" value="CYP90-like"/>
    <property type="match status" value="1"/>
</dbReference>
<keyword evidence="7 8" id="KW-0349">Heme</keyword>
<dbReference type="Gene3D" id="1.10.630.10">
    <property type="entry name" value="Cytochrome P450"/>
    <property type="match status" value="2"/>
</dbReference>
<dbReference type="PROSITE" id="PS00086">
    <property type="entry name" value="CYTOCHROME_P450"/>
    <property type="match status" value="1"/>
</dbReference>
<dbReference type="SUPFAM" id="SSF48264">
    <property type="entry name" value="Cytochrome P450"/>
    <property type="match status" value="1"/>
</dbReference>
<dbReference type="PANTHER" id="PTHR24286:SF190">
    <property type="entry name" value="CYTOCHROME P450"/>
    <property type="match status" value="1"/>
</dbReference>
<dbReference type="GO" id="GO:0016125">
    <property type="term" value="P:sterol metabolic process"/>
    <property type="evidence" value="ECO:0007669"/>
    <property type="project" value="TreeGrafter"/>
</dbReference>
<dbReference type="Proteomes" id="UP001314170">
    <property type="component" value="Unassembled WGS sequence"/>
</dbReference>
<evidence type="ECO:0000313" key="11">
    <source>
        <dbReference type="Proteomes" id="UP001314170"/>
    </source>
</evidence>
<protein>
    <recommendedName>
        <fullName evidence="12">Cytochrome P450</fullName>
    </recommendedName>
</protein>
<dbReference type="GO" id="GO:0020037">
    <property type="term" value="F:heme binding"/>
    <property type="evidence" value="ECO:0007669"/>
    <property type="project" value="InterPro"/>
</dbReference>
<keyword evidence="8" id="KW-0503">Monooxygenase</keyword>
<name>A0AAV1RSJ9_9ROSI</name>
<feature type="binding site" description="axial binding residue" evidence="7">
    <location>
        <position position="381"/>
    </location>
    <ligand>
        <name>heme</name>
        <dbReference type="ChEBI" id="CHEBI:30413"/>
    </ligand>
    <ligandPart>
        <name>Fe</name>
        <dbReference type="ChEBI" id="CHEBI:18248"/>
    </ligandPart>
</feature>
<accession>A0AAV1RSJ9</accession>
<keyword evidence="4 7" id="KW-0479">Metal-binding</keyword>
<dbReference type="AlphaFoldDB" id="A0AAV1RSJ9"/>
<comment type="cofactor">
    <cofactor evidence="7">
        <name>heme</name>
        <dbReference type="ChEBI" id="CHEBI:30413"/>
    </cofactor>
</comment>
<dbReference type="EMBL" id="CAWUPB010001116">
    <property type="protein sequence ID" value="CAK7338472.1"/>
    <property type="molecule type" value="Genomic_DNA"/>
</dbReference>
<evidence type="ECO:0000256" key="8">
    <source>
        <dbReference type="RuleBase" id="RU000461"/>
    </source>
</evidence>
<keyword evidence="9" id="KW-0732">Signal</keyword>
<comment type="subcellular location">
    <subcellularLocation>
        <location evidence="1">Membrane</location>
        <topology evidence="1">Single-pass membrane protein</topology>
    </subcellularLocation>
</comment>
<keyword evidence="5" id="KW-0472">Membrane</keyword>
<dbReference type="InterPro" id="IPR036396">
    <property type="entry name" value="Cyt_P450_sf"/>
</dbReference>
<evidence type="ECO:0000256" key="5">
    <source>
        <dbReference type="ARBA" id="ARBA00022989"/>
    </source>
</evidence>
<evidence type="ECO:0000256" key="3">
    <source>
        <dbReference type="ARBA" id="ARBA00022692"/>
    </source>
</evidence>
<evidence type="ECO:0000256" key="4">
    <source>
        <dbReference type="ARBA" id="ARBA00022723"/>
    </source>
</evidence>
<dbReference type="InterPro" id="IPR017972">
    <property type="entry name" value="Cyt_P450_CS"/>
</dbReference>
<evidence type="ECO:0000256" key="7">
    <source>
        <dbReference type="PIRSR" id="PIRSR602401-1"/>
    </source>
</evidence>
<comment type="similarity">
    <text evidence="2 8">Belongs to the cytochrome P450 family.</text>
</comment>
<keyword evidence="5" id="KW-1133">Transmembrane helix</keyword>
<keyword evidence="3" id="KW-0812">Transmembrane</keyword>
<evidence type="ECO:0008006" key="12">
    <source>
        <dbReference type="Google" id="ProtNLM"/>
    </source>
</evidence>
<feature type="signal peptide" evidence="9">
    <location>
        <begin position="1"/>
        <end position="21"/>
    </location>
</feature>
<evidence type="ECO:0000256" key="9">
    <source>
        <dbReference type="SAM" id="SignalP"/>
    </source>
</evidence>
<evidence type="ECO:0000256" key="6">
    <source>
        <dbReference type="ARBA" id="ARBA00023004"/>
    </source>
</evidence>
<keyword evidence="8" id="KW-0560">Oxidoreductase</keyword>
<evidence type="ECO:0000256" key="1">
    <source>
        <dbReference type="ARBA" id="ARBA00004167"/>
    </source>
</evidence>
<dbReference type="GO" id="GO:0016705">
    <property type="term" value="F:oxidoreductase activity, acting on paired donors, with incorporation or reduction of molecular oxygen"/>
    <property type="evidence" value="ECO:0007669"/>
    <property type="project" value="InterPro"/>
</dbReference>
<dbReference type="Pfam" id="PF00067">
    <property type="entry name" value="p450"/>
    <property type="match status" value="2"/>
</dbReference>
<dbReference type="GO" id="GO:0004497">
    <property type="term" value="F:monooxygenase activity"/>
    <property type="evidence" value="ECO:0007669"/>
    <property type="project" value="UniProtKB-KW"/>
</dbReference>
<keyword evidence="6 7" id="KW-0408">Iron</keyword>
<dbReference type="PANTHER" id="PTHR24286">
    <property type="entry name" value="CYTOCHROME P450 26"/>
    <property type="match status" value="1"/>
</dbReference>
<organism evidence="10 11">
    <name type="scientific">Dovyalis caffra</name>
    <dbReference type="NCBI Taxonomy" id="77055"/>
    <lineage>
        <taxon>Eukaryota</taxon>
        <taxon>Viridiplantae</taxon>
        <taxon>Streptophyta</taxon>
        <taxon>Embryophyta</taxon>
        <taxon>Tracheophyta</taxon>
        <taxon>Spermatophyta</taxon>
        <taxon>Magnoliopsida</taxon>
        <taxon>eudicotyledons</taxon>
        <taxon>Gunneridae</taxon>
        <taxon>Pentapetalae</taxon>
        <taxon>rosids</taxon>
        <taxon>fabids</taxon>
        <taxon>Malpighiales</taxon>
        <taxon>Salicaceae</taxon>
        <taxon>Flacourtieae</taxon>
        <taxon>Dovyalis</taxon>
    </lineage>
</organism>
<sequence>MNPFFTIFMFLVPIFLLLVKGRKSSKKLPPGSLGIPIIGHSLQLLKAMRTNTAEKWLHERIQKYGSISKLTLFGKPTVFIYGKEANKFVFTSDSSTISYSQTKSLKMILGDRSIAELCGQDHRRIRDALVSFLKPESLKNYVGKMDEEVRMHMDMHWQGKQEITVLPFMKKLSFDVICSLLFGIEQAGTRRDKLVTWFQQMIGGIWSVPINLPFTRFNRGLRASARVRNFLKDLIAEKRMQLKRGADPHQDLITCLLSTPIDPSIYASVLQEQEEIAKSKPKGELLTWEDLAKMKYTWKVALETLRMFPPIFGGFRKAVRDIEYDGYIIPEGWQIFWTMNMTHMDDSIFTEASKFDPTRFDNQASIPPYSFIAFGGGPRMCPGYEFAKIEALVTIHYLVTQFTWKLCADASFSRNPRLMPSEGLPIQIIPRK</sequence>
<evidence type="ECO:0000313" key="10">
    <source>
        <dbReference type="EMBL" id="CAK7338472.1"/>
    </source>
</evidence>
<gene>
    <name evidence="10" type="ORF">DCAF_LOCUS13520</name>
</gene>
<feature type="chain" id="PRO_5043729573" description="Cytochrome P450" evidence="9">
    <location>
        <begin position="22"/>
        <end position="432"/>
    </location>
</feature>
<dbReference type="GO" id="GO:0005506">
    <property type="term" value="F:iron ion binding"/>
    <property type="evidence" value="ECO:0007669"/>
    <property type="project" value="InterPro"/>
</dbReference>
<keyword evidence="11" id="KW-1185">Reference proteome</keyword>
<comment type="caution">
    <text evidence="10">The sequence shown here is derived from an EMBL/GenBank/DDBJ whole genome shotgun (WGS) entry which is preliminary data.</text>
</comment>